<dbReference type="PANTHER" id="PTHR11451">
    <property type="entry name" value="THREONINE-TRNA LIGASE"/>
    <property type="match status" value="1"/>
</dbReference>
<evidence type="ECO:0000256" key="1">
    <source>
        <dbReference type="ARBA" id="ARBA00004305"/>
    </source>
</evidence>
<feature type="domain" description="Aminoacyl-transfer RNA synthetases class-II family profile" evidence="13">
    <location>
        <begin position="68"/>
        <end position="354"/>
    </location>
</feature>
<evidence type="ECO:0000256" key="4">
    <source>
        <dbReference type="ARBA" id="ARBA00022598"/>
    </source>
</evidence>
<keyword evidence="5" id="KW-0547">Nucleotide-binding</keyword>
<keyword evidence="9" id="KW-0496">Mitochondrion</keyword>
<evidence type="ECO:0000256" key="5">
    <source>
        <dbReference type="ARBA" id="ARBA00022741"/>
    </source>
</evidence>
<dbReference type="InterPro" id="IPR004154">
    <property type="entry name" value="Anticodon-bd"/>
</dbReference>
<evidence type="ECO:0000256" key="11">
    <source>
        <dbReference type="ARBA" id="ARBA00031900"/>
    </source>
</evidence>
<dbReference type="PRINTS" id="PR01047">
    <property type="entry name" value="TRNASYNTHTHR"/>
</dbReference>
<dbReference type="SUPFAM" id="SSF52954">
    <property type="entry name" value="Class II aaRS ABD-related"/>
    <property type="match status" value="1"/>
</dbReference>
<dbReference type="PANTHER" id="PTHR11451:SF50">
    <property type="entry name" value="THREONINE--TRNA LIGASE, MITOCHONDRIAL"/>
    <property type="match status" value="1"/>
</dbReference>
<evidence type="ECO:0000256" key="2">
    <source>
        <dbReference type="ARBA" id="ARBA00008226"/>
    </source>
</evidence>
<comment type="subcellular location">
    <subcellularLocation>
        <location evidence="1">Mitochondrion matrix</location>
    </subcellularLocation>
</comment>
<evidence type="ECO:0000313" key="14">
    <source>
        <dbReference type="EMBL" id="SSD59370.1"/>
    </source>
</evidence>
<evidence type="ECO:0000256" key="10">
    <source>
        <dbReference type="ARBA" id="ARBA00023146"/>
    </source>
</evidence>
<dbReference type="EC" id="6.1.1.3" evidence="3"/>
<dbReference type="Pfam" id="PF03129">
    <property type="entry name" value="HGTP_anticodon"/>
    <property type="match status" value="1"/>
</dbReference>
<gene>
    <name evidence="14" type="ORF">SCODWIG_01131</name>
</gene>
<evidence type="ECO:0000256" key="12">
    <source>
        <dbReference type="ARBA" id="ARBA00049515"/>
    </source>
</evidence>
<dbReference type="OrthoDB" id="5423599at2759"/>
<dbReference type="CDD" id="cd00771">
    <property type="entry name" value="ThrRS_core"/>
    <property type="match status" value="1"/>
</dbReference>
<dbReference type="GO" id="GO:0070159">
    <property type="term" value="P:mitochondrial threonyl-tRNA aminoacylation"/>
    <property type="evidence" value="ECO:0007669"/>
    <property type="project" value="TreeGrafter"/>
</dbReference>
<organism evidence="14 15">
    <name type="scientific">Saccharomycodes ludwigii</name>
    <dbReference type="NCBI Taxonomy" id="36035"/>
    <lineage>
        <taxon>Eukaryota</taxon>
        <taxon>Fungi</taxon>
        <taxon>Dikarya</taxon>
        <taxon>Ascomycota</taxon>
        <taxon>Saccharomycotina</taxon>
        <taxon>Saccharomycetes</taxon>
        <taxon>Saccharomycodales</taxon>
        <taxon>Saccharomycodaceae</taxon>
        <taxon>Saccharomycodes</taxon>
    </lineage>
</organism>
<keyword evidence="4 14" id="KW-0436">Ligase</keyword>
<evidence type="ECO:0000256" key="3">
    <source>
        <dbReference type="ARBA" id="ARBA00013163"/>
    </source>
</evidence>
<dbReference type="InterPro" id="IPR036621">
    <property type="entry name" value="Anticodon-bd_dom_sf"/>
</dbReference>
<evidence type="ECO:0000259" key="13">
    <source>
        <dbReference type="PROSITE" id="PS50862"/>
    </source>
</evidence>
<dbReference type="EMBL" id="UFAJ01000131">
    <property type="protein sequence ID" value="SSD59370.1"/>
    <property type="molecule type" value="Genomic_DNA"/>
</dbReference>
<dbReference type="Gene3D" id="3.30.930.10">
    <property type="entry name" value="Bira Bifunctional Protein, Domain 2"/>
    <property type="match status" value="1"/>
</dbReference>
<dbReference type="VEuPathDB" id="FungiDB:SCODWIG_01131"/>
<dbReference type="InterPro" id="IPR006195">
    <property type="entry name" value="aa-tRNA-synth_II"/>
</dbReference>
<evidence type="ECO:0000256" key="9">
    <source>
        <dbReference type="ARBA" id="ARBA00023128"/>
    </source>
</evidence>
<dbReference type="GO" id="GO:0005759">
    <property type="term" value="C:mitochondrial matrix"/>
    <property type="evidence" value="ECO:0007669"/>
    <property type="project" value="UniProtKB-SubCell"/>
</dbReference>
<comment type="similarity">
    <text evidence="2">Belongs to the class-II aminoacyl-tRNA synthetase family.</text>
</comment>
<dbReference type="GO" id="GO:0004829">
    <property type="term" value="F:threonine-tRNA ligase activity"/>
    <property type="evidence" value="ECO:0007669"/>
    <property type="project" value="UniProtKB-EC"/>
</dbReference>
<evidence type="ECO:0000256" key="6">
    <source>
        <dbReference type="ARBA" id="ARBA00022840"/>
    </source>
</evidence>
<dbReference type="Gene3D" id="3.40.50.800">
    <property type="entry name" value="Anticodon-binding domain"/>
    <property type="match status" value="1"/>
</dbReference>
<dbReference type="GO" id="GO:0005524">
    <property type="term" value="F:ATP binding"/>
    <property type="evidence" value="ECO:0007669"/>
    <property type="project" value="UniProtKB-KW"/>
</dbReference>
<accession>A0A376B5G2</accession>
<keyword evidence="15" id="KW-1185">Reference proteome</keyword>
<dbReference type="AlphaFoldDB" id="A0A376B5G2"/>
<dbReference type="InterPro" id="IPR033728">
    <property type="entry name" value="ThrRS_core"/>
</dbReference>
<dbReference type="Proteomes" id="UP000262825">
    <property type="component" value="Unassembled WGS sequence"/>
</dbReference>
<dbReference type="InterPro" id="IPR002314">
    <property type="entry name" value="aa-tRNA-synt_IIb"/>
</dbReference>
<dbReference type="FunFam" id="3.30.930.10:FF:000039">
    <property type="entry name" value="Threonyl-tRNA synthetase, mitochondrial"/>
    <property type="match status" value="1"/>
</dbReference>
<comment type="catalytic activity">
    <reaction evidence="12">
        <text>tRNA(Thr) + L-threonine + ATP = L-threonyl-tRNA(Thr) + AMP + diphosphate + H(+)</text>
        <dbReference type="Rhea" id="RHEA:24624"/>
        <dbReference type="Rhea" id="RHEA-COMP:9670"/>
        <dbReference type="Rhea" id="RHEA-COMP:9704"/>
        <dbReference type="ChEBI" id="CHEBI:15378"/>
        <dbReference type="ChEBI" id="CHEBI:30616"/>
        <dbReference type="ChEBI" id="CHEBI:33019"/>
        <dbReference type="ChEBI" id="CHEBI:57926"/>
        <dbReference type="ChEBI" id="CHEBI:78442"/>
        <dbReference type="ChEBI" id="CHEBI:78534"/>
        <dbReference type="ChEBI" id="CHEBI:456215"/>
        <dbReference type="EC" id="6.1.1.3"/>
    </reaction>
</comment>
<dbReference type="Pfam" id="PF00587">
    <property type="entry name" value="tRNA-synt_2b"/>
    <property type="match status" value="1"/>
</dbReference>
<dbReference type="InterPro" id="IPR045864">
    <property type="entry name" value="aa-tRNA-synth_II/BPL/LPL"/>
</dbReference>
<sequence length="475" mass="54948">MLKISKVSPTIHKCFEPPILPLSRTTIRLHSTIPTQPSKPHLKDSATNTSHEISKNQQLFFTDPISPGSVFFLPNGVKIFNKLVSFMKLQQEYKYGFKEVITPIIYKKSLWETSGHWSNYKDDMFKVESQNQEKEEYGLKPMNCPGHCVVFDKFDRSYTELPLRFSDFSPLHRNEASGALSGLTRVRKFHQDDGHIFCTPDQVEQEIVKCLELVELAYTKIFKFDTINNKQKQPYSLTLSTRPQDKYIGDLKIWDHAENILKKILKENGKPWSVNEGDGAFYGPKIDIKITDHVGKQHQVATIQLDFQLPERFNLRYKDKNNTYKRPIMIHRAVFGSIERFMAMLLDSNKGAWPFWLNPFQAIVIPVNTKNEKVMLTCKETMEKLRNTSSKTEDALSPVLLNSFHFNVDMDARSESVGYRIRDALAKNYSYLIIIGDKEVETGKVAIRTNSSRELEHLSVDEIFAKFSELEKNYL</sequence>
<dbReference type="SUPFAM" id="SSF55681">
    <property type="entry name" value="Class II aaRS and biotin synthetases"/>
    <property type="match status" value="1"/>
</dbReference>
<dbReference type="NCBIfam" id="TIGR00418">
    <property type="entry name" value="thrS"/>
    <property type="match status" value="1"/>
</dbReference>
<evidence type="ECO:0000256" key="8">
    <source>
        <dbReference type="ARBA" id="ARBA00022946"/>
    </source>
</evidence>
<keyword evidence="10" id="KW-0030">Aminoacyl-tRNA synthetase</keyword>
<dbReference type="PROSITE" id="PS50862">
    <property type="entry name" value="AA_TRNA_LIGASE_II"/>
    <property type="match status" value="1"/>
</dbReference>
<name>A0A376B5G2_9ASCO</name>
<keyword evidence="6" id="KW-0067">ATP-binding</keyword>
<dbReference type="InterPro" id="IPR002320">
    <property type="entry name" value="Thr-tRNA-ligase_IIa"/>
</dbReference>
<proteinExistence type="inferred from homology"/>
<protein>
    <recommendedName>
        <fullName evidence="3">threonine--tRNA ligase</fullName>
        <ecNumber evidence="3">6.1.1.3</ecNumber>
    </recommendedName>
    <alternativeName>
        <fullName evidence="11">Threonyl-tRNA synthetase</fullName>
    </alternativeName>
</protein>
<reference evidence="15" key="1">
    <citation type="submission" date="2018-06" db="EMBL/GenBank/DDBJ databases">
        <authorList>
            <person name="Guldener U."/>
        </authorList>
    </citation>
    <scope>NUCLEOTIDE SEQUENCE [LARGE SCALE GENOMIC DNA]</scope>
    <source>
        <strain evidence="15">UTAD17</strain>
    </source>
</reference>
<keyword evidence="8" id="KW-0809">Transit peptide</keyword>
<evidence type="ECO:0000313" key="15">
    <source>
        <dbReference type="Proteomes" id="UP000262825"/>
    </source>
</evidence>
<keyword evidence="7" id="KW-0648">Protein biosynthesis</keyword>
<evidence type="ECO:0000256" key="7">
    <source>
        <dbReference type="ARBA" id="ARBA00022917"/>
    </source>
</evidence>